<proteinExistence type="predicted"/>
<organism evidence="1 2">
    <name type="scientific">Vasconcelosia minhoensis LEGE 07310</name>
    <dbReference type="NCBI Taxonomy" id="915328"/>
    <lineage>
        <taxon>Bacteria</taxon>
        <taxon>Bacillati</taxon>
        <taxon>Cyanobacteriota</taxon>
        <taxon>Cyanophyceae</taxon>
        <taxon>Nodosilineales</taxon>
        <taxon>Cymatolegaceae</taxon>
        <taxon>Vasconcelosia</taxon>
        <taxon>Vasconcelosia minhoensis</taxon>
    </lineage>
</organism>
<gene>
    <name evidence="1" type="ORF">IQ241_24270</name>
</gene>
<name>A0A8J7AJT0_9CYAN</name>
<dbReference type="EMBL" id="JADEXG010000106">
    <property type="protein sequence ID" value="MBE9080366.1"/>
    <property type="molecule type" value="Genomic_DNA"/>
</dbReference>
<sequence>MKTRFKAIAALALGFGLLIPTGKALAERLTMRYDSVPDVCDFEYGSSEGNCRLFRLYADGNYSYWNFDNFRNGTDVMFTTSSTPYDIEDGIHYYRIIYKWVDGRRYNASGTCATDTPSFRYALCRQGDYTYRYRY</sequence>
<evidence type="ECO:0000313" key="1">
    <source>
        <dbReference type="EMBL" id="MBE9080366.1"/>
    </source>
</evidence>
<comment type="caution">
    <text evidence="1">The sequence shown here is derived from an EMBL/GenBank/DDBJ whole genome shotgun (WGS) entry which is preliminary data.</text>
</comment>
<dbReference type="RefSeq" id="WP_193912238.1">
    <property type="nucleotide sequence ID" value="NZ_JADEXG010000106.1"/>
</dbReference>
<dbReference type="AlphaFoldDB" id="A0A8J7AJT0"/>
<dbReference type="Proteomes" id="UP000636505">
    <property type="component" value="Unassembled WGS sequence"/>
</dbReference>
<reference evidence="1" key="1">
    <citation type="submission" date="2020-10" db="EMBL/GenBank/DDBJ databases">
        <authorList>
            <person name="Castelo-Branco R."/>
            <person name="Eusebio N."/>
            <person name="Adriana R."/>
            <person name="Vieira A."/>
            <person name="Brugerolle De Fraissinette N."/>
            <person name="Rezende De Castro R."/>
            <person name="Schneider M.P."/>
            <person name="Vasconcelos V."/>
            <person name="Leao P.N."/>
        </authorList>
    </citation>
    <scope>NUCLEOTIDE SEQUENCE</scope>
    <source>
        <strain evidence="1">LEGE 07310</strain>
    </source>
</reference>
<evidence type="ECO:0000313" key="2">
    <source>
        <dbReference type="Proteomes" id="UP000636505"/>
    </source>
</evidence>
<accession>A0A8J7AJT0</accession>
<protein>
    <submittedName>
        <fullName evidence="1">Uncharacterized protein</fullName>
    </submittedName>
</protein>
<keyword evidence="2" id="KW-1185">Reference proteome</keyword>